<evidence type="ECO:0000313" key="2">
    <source>
        <dbReference type="EMBL" id="KAF3420260.1"/>
    </source>
</evidence>
<accession>A0A833RVX2</accession>
<dbReference type="EMBL" id="WNWW01000976">
    <property type="protein sequence ID" value="KAF3420260.1"/>
    <property type="molecule type" value="Genomic_DNA"/>
</dbReference>
<dbReference type="Gene3D" id="2.60.200.20">
    <property type="match status" value="1"/>
</dbReference>
<evidence type="ECO:0000259" key="1">
    <source>
        <dbReference type="Pfam" id="PF00498"/>
    </source>
</evidence>
<evidence type="ECO:0000313" key="3">
    <source>
        <dbReference type="Proteomes" id="UP000655588"/>
    </source>
</evidence>
<organism evidence="2 3">
    <name type="scientific">Frieseomelitta varia</name>
    <dbReference type="NCBI Taxonomy" id="561572"/>
    <lineage>
        <taxon>Eukaryota</taxon>
        <taxon>Metazoa</taxon>
        <taxon>Ecdysozoa</taxon>
        <taxon>Arthropoda</taxon>
        <taxon>Hexapoda</taxon>
        <taxon>Insecta</taxon>
        <taxon>Pterygota</taxon>
        <taxon>Neoptera</taxon>
        <taxon>Endopterygota</taxon>
        <taxon>Hymenoptera</taxon>
        <taxon>Apocrita</taxon>
        <taxon>Aculeata</taxon>
        <taxon>Apoidea</taxon>
        <taxon>Anthophila</taxon>
        <taxon>Apidae</taxon>
        <taxon>Frieseomelitta</taxon>
    </lineage>
</organism>
<reference evidence="2" key="1">
    <citation type="submission" date="2019-11" db="EMBL/GenBank/DDBJ databases">
        <title>The nuclear and mitochondrial genomes of Frieseomelitta varia - a highly eusocial stingless bee (Meliponini) with a permanently sterile worker caste.</title>
        <authorList>
            <person name="Freitas F.C.P."/>
            <person name="Lourenco A.P."/>
            <person name="Nunes F.M.F."/>
            <person name="Paschoal A.R."/>
            <person name="Abreu F.C.P."/>
            <person name="Barbin F.O."/>
            <person name="Bataglia L."/>
            <person name="Cardoso-Junior C.A.M."/>
            <person name="Cervoni M.S."/>
            <person name="Silva S.R."/>
            <person name="Dalarmi F."/>
            <person name="Del Lama M.A."/>
            <person name="Depintor T.S."/>
            <person name="Ferreira K.M."/>
            <person name="Goria P.S."/>
            <person name="Jaskot M.C."/>
            <person name="Lago D.C."/>
            <person name="Luna-Lucena D."/>
            <person name="Moda L.M."/>
            <person name="Nascimento L."/>
            <person name="Pedrino M."/>
            <person name="Rabico F.O."/>
            <person name="Sanches F.C."/>
            <person name="Santos D.E."/>
            <person name="Santos C.G."/>
            <person name="Vieira J."/>
            <person name="Lopes T.F."/>
            <person name="Barchuk A.R."/>
            <person name="Hartfelder K."/>
            <person name="Simoes Z.L.P."/>
            <person name="Bitondi M.M.G."/>
            <person name="Pinheiro D.G."/>
        </authorList>
    </citation>
    <scope>NUCLEOTIDE SEQUENCE</scope>
    <source>
        <strain evidence="2">USP_RPSP 00005682</strain>
        <tissue evidence="2">Whole individual</tissue>
    </source>
</reference>
<sequence length="132" mass="14890">MLNLMYSTVSKKHAEIEANSCETASWICDLNSSNKTKLNNVIKLFIIAVSILRPNRCYELKTGDVLEFGLVRAIFKVSPPLDDSLIPDTPALNHQKTQQRVIPGTPDSSLKMENYKIKVQILKCTEYAKCFV</sequence>
<dbReference type="Proteomes" id="UP000655588">
    <property type="component" value="Unassembled WGS sequence"/>
</dbReference>
<dbReference type="AlphaFoldDB" id="A0A833RVX2"/>
<comment type="caution">
    <text evidence="2">The sequence shown here is derived from an EMBL/GenBank/DDBJ whole genome shotgun (WGS) entry which is preliminary data.</text>
</comment>
<gene>
    <name evidence="2" type="ORF">E2986_11331</name>
</gene>
<dbReference type="InterPro" id="IPR008984">
    <property type="entry name" value="SMAD_FHA_dom_sf"/>
</dbReference>
<keyword evidence="3" id="KW-1185">Reference proteome</keyword>
<dbReference type="Pfam" id="PF00498">
    <property type="entry name" value="FHA"/>
    <property type="match status" value="1"/>
</dbReference>
<feature type="domain" description="FHA" evidence="1">
    <location>
        <begin position="6"/>
        <end position="69"/>
    </location>
</feature>
<name>A0A833RVX2_9HYME</name>
<dbReference type="SUPFAM" id="SSF49879">
    <property type="entry name" value="SMAD/FHA domain"/>
    <property type="match status" value="1"/>
</dbReference>
<dbReference type="InterPro" id="IPR000253">
    <property type="entry name" value="FHA_dom"/>
</dbReference>
<proteinExistence type="predicted"/>
<protein>
    <recommendedName>
        <fullName evidence="1">FHA domain-containing protein</fullName>
    </recommendedName>
</protein>